<dbReference type="EMBL" id="JAEPES010000001">
    <property type="protein sequence ID" value="MBK4346054.1"/>
    <property type="molecule type" value="Genomic_DNA"/>
</dbReference>
<name>A0A934W2D0_9MICO</name>
<keyword evidence="2" id="KW-1185">Reference proteome</keyword>
<accession>A0A934W2D0</accession>
<protein>
    <recommendedName>
        <fullName evidence="3">DNA mismatch repair protein</fullName>
    </recommendedName>
</protein>
<evidence type="ECO:0000313" key="2">
    <source>
        <dbReference type="Proteomes" id="UP000636458"/>
    </source>
</evidence>
<dbReference type="Proteomes" id="UP000636458">
    <property type="component" value="Unassembled WGS sequence"/>
</dbReference>
<comment type="caution">
    <text evidence="1">The sequence shown here is derived from an EMBL/GenBank/DDBJ whole genome shotgun (WGS) entry which is preliminary data.</text>
</comment>
<gene>
    <name evidence="1" type="ORF">IV501_00255</name>
</gene>
<proteinExistence type="predicted"/>
<dbReference type="AlphaFoldDB" id="A0A934W2D0"/>
<evidence type="ECO:0008006" key="3">
    <source>
        <dbReference type="Google" id="ProtNLM"/>
    </source>
</evidence>
<evidence type="ECO:0000313" key="1">
    <source>
        <dbReference type="EMBL" id="MBK4346054.1"/>
    </source>
</evidence>
<reference evidence="1" key="1">
    <citation type="submission" date="2021-01" db="EMBL/GenBank/DDBJ databases">
        <title>Lacisediminihabitans sp. nov. strain G11-30, isolated from Antarctic Soil.</title>
        <authorList>
            <person name="Li J."/>
        </authorList>
    </citation>
    <scope>NUCLEOTIDE SEQUENCE</scope>
    <source>
        <strain evidence="1">G11-30</strain>
    </source>
</reference>
<organism evidence="1 2">
    <name type="scientific">Lacisediminihabitans changchengi</name>
    <dbReference type="NCBI Taxonomy" id="2787634"/>
    <lineage>
        <taxon>Bacteria</taxon>
        <taxon>Bacillati</taxon>
        <taxon>Actinomycetota</taxon>
        <taxon>Actinomycetes</taxon>
        <taxon>Micrococcales</taxon>
        <taxon>Microbacteriaceae</taxon>
        <taxon>Lacisediminihabitans</taxon>
    </lineage>
</organism>
<sequence length="68" mass="7859">MSRAGLALVRVHDDLWRVTRTDGEVLGYVERFEVVGGLRYRAKRYIARQGRFVAMGDFWGFESAVDCF</sequence>